<accession>A0A2P6QV99</accession>
<keyword evidence="6" id="KW-0067">ATP-binding</keyword>
<evidence type="ECO:0000256" key="3">
    <source>
        <dbReference type="ARBA" id="ARBA00022679"/>
    </source>
</evidence>
<dbReference type="PANTHER" id="PTHR48005">
    <property type="entry name" value="LEUCINE RICH REPEAT KINASE 2"/>
    <property type="match status" value="1"/>
</dbReference>
<evidence type="ECO:0000256" key="2">
    <source>
        <dbReference type="ARBA" id="ARBA00022527"/>
    </source>
</evidence>
<dbReference type="Gramene" id="PRQ38084">
    <property type="protein sequence ID" value="PRQ38084"/>
    <property type="gene ID" value="RchiOBHm_Chr4g0409871"/>
</dbReference>
<dbReference type="SUPFAM" id="SSF56112">
    <property type="entry name" value="Protein kinase-like (PK-like)"/>
    <property type="match status" value="1"/>
</dbReference>
<dbReference type="GO" id="GO:0005524">
    <property type="term" value="F:ATP binding"/>
    <property type="evidence" value="ECO:0007669"/>
    <property type="project" value="UniProtKB-KW"/>
</dbReference>
<keyword evidence="4" id="KW-0547">Nucleotide-binding</keyword>
<comment type="catalytic activity">
    <reaction evidence="7">
        <text>L-threonyl-[protein] + ATP = O-phospho-L-threonyl-[protein] + ADP + H(+)</text>
        <dbReference type="Rhea" id="RHEA:46608"/>
        <dbReference type="Rhea" id="RHEA-COMP:11060"/>
        <dbReference type="Rhea" id="RHEA-COMP:11605"/>
        <dbReference type="ChEBI" id="CHEBI:15378"/>
        <dbReference type="ChEBI" id="CHEBI:30013"/>
        <dbReference type="ChEBI" id="CHEBI:30616"/>
        <dbReference type="ChEBI" id="CHEBI:61977"/>
        <dbReference type="ChEBI" id="CHEBI:456216"/>
        <dbReference type="EC" id="2.7.11.1"/>
    </reaction>
</comment>
<evidence type="ECO:0000313" key="11">
    <source>
        <dbReference type="Proteomes" id="UP000238479"/>
    </source>
</evidence>
<dbReference type="Proteomes" id="UP000238479">
    <property type="component" value="Chromosome 4"/>
</dbReference>
<organism evidence="10 11">
    <name type="scientific">Rosa chinensis</name>
    <name type="common">China rose</name>
    <dbReference type="NCBI Taxonomy" id="74649"/>
    <lineage>
        <taxon>Eukaryota</taxon>
        <taxon>Viridiplantae</taxon>
        <taxon>Streptophyta</taxon>
        <taxon>Embryophyta</taxon>
        <taxon>Tracheophyta</taxon>
        <taxon>Spermatophyta</taxon>
        <taxon>Magnoliopsida</taxon>
        <taxon>eudicotyledons</taxon>
        <taxon>Gunneridae</taxon>
        <taxon>Pentapetalae</taxon>
        <taxon>rosids</taxon>
        <taxon>fabids</taxon>
        <taxon>Rosales</taxon>
        <taxon>Rosaceae</taxon>
        <taxon>Rosoideae</taxon>
        <taxon>Rosoideae incertae sedis</taxon>
        <taxon>Rosa</taxon>
    </lineage>
</organism>
<dbReference type="GO" id="GO:0004674">
    <property type="term" value="F:protein serine/threonine kinase activity"/>
    <property type="evidence" value="ECO:0007669"/>
    <property type="project" value="UniProtKB-KW"/>
</dbReference>
<evidence type="ECO:0000256" key="1">
    <source>
        <dbReference type="ARBA" id="ARBA00012513"/>
    </source>
</evidence>
<dbReference type="PROSITE" id="PS50011">
    <property type="entry name" value="PROTEIN_KINASE_DOM"/>
    <property type="match status" value="1"/>
</dbReference>
<dbReference type="EC" id="2.7.11.1" evidence="1"/>
<evidence type="ECO:0000259" key="9">
    <source>
        <dbReference type="PROSITE" id="PS50011"/>
    </source>
</evidence>
<keyword evidence="5" id="KW-0418">Kinase</keyword>
<evidence type="ECO:0000313" key="10">
    <source>
        <dbReference type="EMBL" id="PRQ38084.1"/>
    </source>
</evidence>
<proteinExistence type="predicted"/>
<evidence type="ECO:0000256" key="8">
    <source>
        <dbReference type="ARBA" id="ARBA00048679"/>
    </source>
</evidence>
<dbReference type="InterPro" id="IPR011009">
    <property type="entry name" value="Kinase-like_dom_sf"/>
</dbReference>
<gene>
    <name evidence="10" type="ORF">RchiOBHm_Chr4g0409871</name>
</gene>
<evidence type="ECO:0000256" key="6">
    <source>
        <dbReference type="ARBA" id="ARBA00022840"/>
    </source>
</evidence>
<keyword evidence="2" id="KW-0723">Serine/threonine-protein kinase</keyword>
<sequence length="81" mass="9443">MYEEIVMATKDFDFMYCIGKGEHGTVYKATLSNVNTVDVKKLHLLCADEKNLQKEFLNEIRALTKMQHQNIVKFYGLCSHR</sequence>
<dbReference type="Pfam" id="PF07714">
    <property type="entry name" value="PK_Tyr_Ser-Thr"/>
    <property type="match status" value="1"/>
</dbReference>
<dbReference type="PANTHER" id="PTHR48005:SF70">
    <property type="entry name" value="MDIS1-INTERACTING RECEPTOR LIKE KINASE 2-LIKE"/>
    <property type="match status" value="1"/>
</dbReference>
<reference evidence="10 11" key="1">
    <citation type="journal article" date="2018" name="Nat. Genet.">
        <title>The Rosa genome provides new insights in the design of modern roses.</title>
        <authorList>
            <person name="Bendahmane M."/>
        </authorList>
    </citation>
    <scope>NUCLEOTIDE SEQUENCE [LARGE SCALE GENOMIC DNA]</scope>
    <source>
        <strain evidence="11">cv. Old Blush</strain>
    </source>
</reference>
<dbReference type="InterPro" id="IPR000719">
    <property type="entry name" value="Prot_kinase_dom"/>
</dbReference>
<keyword evidence="11" id="KW-1185">Reference proteome</keyword>
<evidence type="ECO:0000256" key="7">
    <source>
        <dbReference type="ARBA" id="ARBA00047899"/>
    </source>
</evidence>
<name>A0A2P6QV99_ROSCH</name>
<comment type="catalytic activity">
    <reaction evidence="8">
        <text>L-seryl-[protein] + ATP = O-phospho-L-seryl-[protein] + ADP + H(+)</text>
        <dbReference type="Rhea" id="RHEA:17989"/>
        <dbReference type="Rhea" id="RHEA-COMP:9863"/>
        <dbReference type="Rhea" id="RHEA-COMP:11604"/>
        <dbReference type="ChEBI" id="CHEBI:15378"/>
        <dbReference type="ChEBI" id="CHEBI:29999"/>
        <dbReference type="ChEBI" id="CHEBI:30616"/>
        <dbReference type="ChEBI" id="CHEBI:83421"/>
        <dbReference type="ChEBI" id="CHEBI:456216"/>
        <dbReference type="EC" id="2.7.11.1"/>
    </reaction>
</comment>
<dbReference type="AlphaFoldDB" id="A0A2P6QV99"/>
<protein>
    <recommendedName>
        <fullName evidence="1">non-specific serine/threonine protein kinase</fullName>
        <ecNumber evidence="1">2.7.11.1</ecNumber>
    </recommendedName>
</protein>
<evidence type="ECO:0000256" key="4">
    <source>
        <dbReference type="ARBA" id="ARBA00022741"/>
    </source>
</evidence>
<evidence type="ECO:0000256" key="5">
    <source>
        <dbReference type="ARBA" id="ARBA00022777"/>
    </source>
</evidence>
<comment type="caution">
    <text evidence="10">The sequence shown here is derived from an EMBL/GenBank/DDBJ whole genome shotgun (WGS) entry which is preliminary data.</text>
</comment>
<dbReference type="InterPro" id="IPR001245">
    <property type="entry name" value="Ser-Thr/Tyr_kinase_cat_dom"/>
</dbReference>
<dbReference type="Gene3D" id="3.30.200.20">
    <property type="entry name" value="Phosphorylase Kinase, domain 1"/>
    <property type="match status" value="1"/>
</dbReference>
<feature type="domain" description="Protein kinase" evidence="9">
    <location>
        <begin position="12"/>
        <end position="81"/>
    </location>
</feature>
<keyword evidence="3 10" id="KW-0808">Transferase</keyword>
<dbReference type="InterPro" id="IPR051420">
    <property type="entry name" value="Ser_Thr_Kinases_DiverseReg"/>
</dbReference>
<dbReference type="EMBL" id="PDCK01000042">
    <property type="protein sequence ID" value="PRQ38084.1"/>
    <property type="molecule type" value="Genomic_DNA"/>
</dbReference>